<dbReference type="EMBL" id="CAMXCT020001092">
    <property type="protein sequence ID" value="CAL1139941.1"/>
    <property type="molecule type" value="Genomic_DNA"/>
</dbReference>
<evidence type="ECO:0000256" key="1">
    <source>
        <dbReference type="SAM" id="MobiDB-lite"/>
    </source>
</evidence>
<comment type="caution">
    <text evidence="2">The sequence shown here is derived from an EMBL/GenBank/DDBJ whole genome shotgun (WGS) entry which is preliminary data.</text>
</comment>
<dbReference type="Proteomes" id="UP001152797">
    <property type="component" value="Unassembled WGS sequence"/>
</dbReference>
<dbReference type="EMBL" id="CAMXCT030001092">
    <property type="protein sequence ID" value="CAL4773878.1"/>
    <property type="molecule type" value="Genomic_DNA"/>
</dbReference>
<evidence type="ECO:0000313" key="2">
    <source>
        <dbReference type="EMBL" id="CAI3986566.1"/>
    </source>
</evidence>
<accession>A0A9P1C7V4</accession>
<evidence type="ECO:0000313" key="4">
    <source>
        <dbReference type="Proteomes" id="UP001152797"/>
    </source>
</evidence>
<gene>
    <name evidence="2" type="ORF">C1SCF055_LOCUS13910</name>
</gene>
<protein>
    <submittedName>
        <fullName evidence="2">Uncharacterized protein</fullName>
    </submittedName>
</protein>
<feature type="region of interest" description="Disordered" evidence="1">
    <location>
        <begin position="1"/>
        <end position="90"/>
    </location>
</feature>
<reference evidence="3" key="2">
    <citation type="submission" date="2024-04" db="EMBL/GenBank/DDBJ databases">
        <authorList>
            <person name="Chen Y."/>
            <person name="Shah S."/>
            <person name="Dougan E. K."/>
            <person name="Thang M."/>
            <person name="Chan C."/>
        </authorList>
    </citation>
    <scope>NUCLEOTIDE SEQUENCE [LARGE SCALE GENOMIC DNA]</scope>
</reference>
<keyword evidence="4" id="KW-1185">Reference proteome</keyword>
<name>A0A9P1C7V4_9DINO</name>
<feature type="compositionally biased region" description="Basic and acidic residues" evidence="1">
    <location>
        <begin position="61"/>
        <end position="71"/>
    </location>
</feature>
<dbReference type="EMBL" id="CAMXCT010001092">
    <property type="protein sequence ID" value="CAI3986566.1"/>
    <property type="molecule type" value="Genomic_DNA"/>
</dbReference>
<feature type="compositionally biased region" description="Low complexity" evidence="1">
    <location>
        <begin position="41"/>
        <end position="53"/>
    </location>
</feature>
<sequence>MSPEKMIEATGEQPSEGAYPDSSPIDAVLTATQLGGEDVVESSSDGQSTGSESEAGEDEIDTKSNKSRDGGDDTTGGDGSPKEVKMAQKNGTLDTLSLQYLRNLRTNCDRRASYFHKMGVEVGYALRKVERFEKNEAKKAQDALVKSEAMPSALRDLLYALYPGVFTKKMLKRLRWMSGDSDLSERPRRELGNGKTCNTGWKLQDGASVKLMERGLGGAGASKRSRSSGVDVKSKEIAMKEVANEIDQACLRFNAMGFSTDSIKQIVEMGLKMKNATSTSTNPDDALFNVVSQLSDNVIMKLQAHVCGIFHQALRASEKGIGDYL</sequence>
<dbReference type="AlphaFoldDB" id="A0A9P1C7V4"/>
<reference evidence="2" key="1">
    <citation type="submission" date="2022-10" db="EMBL/GenBank/DDBJ databases">
        <authorList>
            <person name="Chen Y."/>
            <person name="Dougan E. K."/>
            <person name="Chan C."/>
            <person name="Rhodes N."/>
            <person name="Thang M."/>
        </authorList>
    </citation>
    <scope>NUCLEOTIDE SEQUENCE</scope>
</reference>
<organism evidence="2">
    <name type="scientific">Cladocopium goreaui</name>
    <dbReference type="NCBI Taxonomy" id="2562237"/>
    <lineage>
        <taxon>Eukaryota</taxon>
        <taxon>Sar</taxon>
        <taxon>Alveolata</taxon>
        <taxon>Dinophyceae</taxon>
        <taxon>Suessiales</taxon>
        <taxon>Symbiodiniaceae</taxon>
        <taxon>Cladocopium</taxon>
    </lineage>
</organism>
<proteinExistence type="predicted"/>
<evidence type="ECO:0000313" key="3">
    <source>
        <dbReference type="EMBL" id="CAL1139941.1"/>
    </source>
</evidence>